<dbReference type="Gene3D" id="3.20.20.520">
    <property type="entry name" value="Glycosyl hydrolase family 115"/>
    <property type="match status" value="1"/>
</dbReference>
<feature type="signal peptide" evidence="2">
    <location>
        <begin position="1"/>
        <end position="23"/>
    </location>
</feature>
<dbReference type="AlphaFoldDB" id="A0A917JA27"/>
<reference evidence="4" key="1">
    <citation type="journal article" date="2014" name="Int. J. Syst. Evol. Microbiol.">
        <title>Complete genome sequence of Corynebacterium casei LMG S-19264T (=DSM 44701T), isolated from a smear-ripened cheese.</title>
        <authorList>
            <consortium name="US DOE Joint Genome Institute (JGI-PGF)"/>
            <person name="Walter F."/>
            <person name="Albersmeier A."/>
            <person name="Kalinowski J."/>
            <person name="Ruckert C."/>
        </authorList>
    </citation>
    <scope>NUCLEOTIDE SEQUENCE</scope>
    <source>
        <strain evidence="4">CCM 8711</strain>
    </source>
</reference>
<evidence type="ECO:0000313" key="4">
    <source>
        <dbReference type="EMBL" id="GGI50760.1"/>
    </source>
</evidence>
<dbReference type="InterPro" id="IPR031924">
    <property type="entry name" value="GH115"/>
</dbReference>
<proteinExistence type="predicted"/>
<organism evidence="4 5">
    <name type="scientific">Mucilaginibacter galii</name>
    <dbReference type="NCBI Taxonomy" id="2005073"/>
    <lineage>
        <taxon>Bacteria</taxon>
        <taxon>Pseudomonadati</taxon>
        <taxon>Bacteroidota</taxon>
        <taxon>Sphingobacteriia</taxon>
        <taxon>Sphingobacteriales</taxon>
        <taxon>Sphingobacteriaceae</taxon>
        <taxon>Mucilaginibacter</taxon>
    </lineage>
</organism>
<evidence type="ECO:0000259" key="3">
    <source>
        <dbReference type="Pfam" id="PF17829"/>
    </source>
</evidence>
<keyword evidence="2" id="KW-0732">Signal</keyword>
<feature type="chain" id="PRO_5037679291" description="Gylcosyl hydrolase 115 C-terminal domain-containing protein" evidence="2">
    <location>
        <begin position="24"/>
        <end position="953"/>
    </location>
</feature>
<dbReference type="Pfam" id="PF15979">
    <property type="entry name" value="Glyco_hydro_115"/>
    <property type="match status" value="1"/>
</dbReference>
<evidence type="ECO:0000256" key="2">
    <source>
        <dbReference type="SAM" id="SignalP"/>
    </source>
</evidence>
<sequence length="953" mass="107300">MSRRNFKFVFFVLCLFSFNAAVAKEFTIVSKTTETCIVYDAKGSKLDSIAAYLLQQDIKMVSGYVAPVYNNLNKANGNCIIIGQINSALLKSLTQGKNGTLVQLEGKWECYGYKVVSKPTARINQALIIAGSDSRGTAYGVFSLSEQIGVNPWYWWADVKPPSKASISLNVIETVSAPPSVKYRGIFINDEDWGLQPWAAKTFEPETGDIGPKTYAKLFELLLRLKANLIWPAMHPSTKAFYSYPGNKKIAADYDIVVGSSHAEPMLRNNVGEWNEKTMGHFNYITNKQQVYNYWESRVKESSTNQAIYTMGMRGVHDSGMEGVKGPKEAVPLLEQIIADQRGLFQKYINPDATKVPQVFTAYKEVLDVYDNGLKVPEDITLVWPDDNYGYIQRLSNPQERKRKGGSGVYYHASYWGRPHDYLWLSTTHPALIREEMTKAYELDARNVWVINVGDIKPSEYNIQLFMDMAYQIKPFQNSAYSKMHLTNWAGKIFGDANAAAIGSLMWQYYNLAFERKPEFMGWSQTEPTTPVNMTAYNHYQYGDQAQRRINSYAALESNARSIKSLIKEDQQDAFYELVYYPVVGSSLMNKKFLYRDKALLYAGEGRLSAENYAQLSDSAYKEIAKETRYYNEKLANGKWANIMSMKPRDLPVYQEPKLEVNVKQQPVSWQVRPEGYAIKDSLYNLILPTFSQAAAQPYFLDVYLCKPEALDFTITASQKWIRVSKQTGKLLPDGSQSQQRIWVSIDWDSVPKDGKLQGQVVVNAGNRSVSIAVEALRNQLTADYKANGYISMNAADYSAKTNSVSKSWTVIEGLGYAGKSLQAVPFTAAVPDTSASAIKNNPSVTYDFYTQASKPAEVKVYTLPTFPVNNSFGMRYAVSVDDGPLTILNFKTVGRSNEWKQNVLSNTTMRSVKLSALPAGKHQLKIYMIDPGVVLNRIIIDFGGLKPFYGKL</sequence>
<dbReference type="PANTHER" id="PTHR37842:SF2">
    <property type="entry name" value="GYLCOSYL HYDROLASE 115 C-TERMINAL DOMAIN-CONTAINING PROTEIN"/>
    <property type="match status" value="1"/>
</dbReference>
<feature type="domain" description="Gylcosyl hydrolase 115 C-terminal" evidence="3">
    <location>
        <begin position="787"/>
        <end position="950"/>
    </location>
</feature>
<dbReference type="SUPFAM" id="SSF55545">
    <property type="entry name" value="beta-N-acetylhexosaminidase-like domain"/>
    <property type="match status" value="1"/>
</dbReference>
<dbReference type="GO" id="GO:0005975">
    <property type="term" value="P:carbohydrate metabolic process"/>
    <property type="evidence" value="ECO:0007669"/>
    <property type="project" value="UniProtKB-ARBA"/>
</dbReference>
<dbReference type="Gene3D" id="2.60.120.1620">
    <property type="match status" value="1"/>
</dbReference>
<dbReference type="InterPro" id="IPR029018">
    <property type="entry name" value="Hex-like_dom2"/>
</dbReference>
<dbReference type="Pfam" id="PF17829">
    <property type="entry name" value="GH115_C"/>
    <property type="match status" value="1"/>
</dbReference>
<reference evidence="4" key="2">
    <citation type="submission" date="2020-09" db="EMBL/GenBank/DDBJ databases">
        <authorList>
            <person name="Sun Q."/>
            <person name="Sedlacek I."/>
        </authorList>
    </citation>
    <scope>NUCLEOTIDE SEQUENCE</scope>
    <source>
        <strain evidence="4">CCM 8711</strain>
    </source>
</reference>
<keyword evidence="5" id="KW-1185">Reference proteome</keyword>
<dbReference type="PANTHER" id="PTHR37842">
    <property type="match status" value="1"/>
</dbReference>
<dbReference type="GO" id="GO:0016787">
    <property type="term" value="F:hydrolase activity"/>
    <property type="evidence" value="ECO:0007669"/>
    <property type="project" value="UniProtKB-KW"/>
</dbReference>
<dbReference type="Gene3D" id="3.30.379.10">
    <property type="entry name" value="Chitobiase/beta-hexosaminidase domain 2-like"/>
    <property type="match status" value="1"/>
</dbReference>
<protein>
    <recommendedName>
        <fullName evidence="3">Gylcosyl hydrolase 115 C-terminal domain-containing protein</fullName>
    </recommendedName>
</protein>
<evidence type="ECO:0000256" key="1">
    <source>
        <dbReference type="ARBA" id="ARBA00022801"/>
    </source>
</evidence>
<name>A0A917JA27_9SPHI</name>
<dbReference type="Proteomes" id="UP000662074">
    <property type="component" value="Unassembled WGS sequence"/>
</dbReference>
<gene>
    <name evidence="4" type="ORF">GCM10011425_19720</name>
</gene>
<accession>A0A917JA27</accession>
<dbReference type="Gene3D" id="1.20.58.2150">
    <property type="match status" value="1"/>
</dbReference>
<dbReference type="EMBL" id="BMDO01000004">
    <property type="protein sequence ID" value="GGI50760.1"/>
    <property type="molecule type" value="Genomic_DNA"/>
</dbReference>
<evidence type="ECO:0000313" key="5">
    <source>
        <dbReference type="Proteomes" id="UP000662074"/>
    </source>
</evidence>
<comment type="caution">
    <text evidence="4">The sequence shown here is derived from an EMBL/GenBank/DDBJ whole genome shotgun (WGS) entry which is preliminary data.</text>
</comment>
<keyword evidence="1" id="KW-0378">Hydrolase</keyword>
<dbReference type="RefSeq" id="WP_188416197.1">
    <property type="nucleotide sequence ID" value="NZ_BMDO01000004.1"/>
</dbReference>
<dbReference type="InterPro" id="IPR042301">
    <property type="entry name" value="GH115_sf"/>
</dbReference>
<dbReference type="InterPro" id="IPR041437">
    <property type="entry name" value="GH115_C"/>
</dbReference>